<sequence>MIDDDKYTRFDPFESQIPSPNLTMSYSSSQIRRQLDRLLLLLIAVYMMNRKRECDADSEEQTARWKALRLEMRAMRKRKRELHMQSFIWDSENFDWENAEAALNHNLHQAEGSPRPFTEWISHLSGKCETHFEPSLGIGILRAHMSVKAFETNKSNADPVRMDRSWISFPARRKPILARAGRTFEKVTELGVSPRA</sequence>
<dbReference type="AlphaFoldDB" id="A0AAV6HTW0"/>
<protein>
    <submittedName>
        <fullName evidence="1">Uncharacterized protein</fullName>
    </submittedName>
</protein>
<comment type="caution">
    <text evidence="1">The sequence shown here is derived from an EMBL/GenBank/DDBJ whole genome shotgun (WGS) entry which is preliminary data.</text>
</comment>
<evidence type="ECO:0000313" key="2">
    <source>
        <dbReference type="Proteomes" id="UP000823749"/>
    </source>
</evidence>
<evidence type="ECO:0000313" key="1">
    <source>
        <dbReference type="EMBL" id="KAG5517308.1"/>
    </source>
</evidence>
<dbReference type="Proteomes" id="UP000823749">
    <property type="component" value="Chromosome 13"/>
</dbReference>
<reference evidence="1 2" key="1">
    <citation type="submission" date="2020-08" db="EMBL/GenBank/DDBJ databases">
        <title>Plant Genome Project.</title>
        <authorList>
            <person name="Zhang R.-G."/>
        </authorList>
    </citation>
    <scope>NUCLEOTIDE SEQUENCE [LARGE SCALE GENOMIC DNA]</scope>
    <source>
        <strain evidence="1">WSP0</strain>
        <tissue evidence="1">Leaf</tissue>
    </source>
</reference>
<name>A0AAV6HTW0_9ERIC</name>
<organism evidence="1 2">
    <name type="scientific">Rhododendron griersonianum</name>
    <dbReference type="NCBI Taxonomy" id="479676"/>
    <lineage>
        <taxon>Eukaryota</taxon>
        <taxon>Viridiplantae</taxon>
        <taxon>Streptophyta</taxon>
        <taxon>Embryophyta</taxon>
        <taxon>Tracheophyta</taxon>
        <taxon>Spermatophyta</taxon>
        <taxon>Magnoliopsida</taxon>
        <taxon>eudicotyledons</taxon>
        <taxon>Gunneridae</taxon>
        <taxon>Pentapetalae</taxon>
        <taxon>asterids</taxon>
        <taxon>Ericales</taxon>
        <taxon>Ericaceae</taxon>
        <taxon>Ericoideae</taxon>
        <taxon>Rhodoreae</taxon>
        <taxon>Rhododendron</taxon>
    </lineage>
</organism>
<gene>
    <name evidence="1" type="ORF">RHGRI_037907</name>
</gene>
<keyword evidence="2" id="KW-1185">Reference proteome</keyword>
<proteinExistence type="predicted"/>
<dbReference type="EMBL" id="JACTNZ010000013">
    <property type="protein sequence ID" value="KAG5517308.1"/>
    <property type="molecule type" value="Genomic_DNA"/>
</dbReference>
<accession>A0AAV6HTW0</accession>